<organism evidence="2 3">
    <name type="scientific">Apiospora rasikravindrae</name>
    <dbReference type="NCBI Taxonomy" id="990691"/>
    <lineage>
        <taxon>Eukaryota</taxon>
        <taxon>Fungi</taxon>
        <taxon>Dikarya</taxon>
        <taxon>Ascomycota</taxon>
        <taxon>Pezizomycotina</taxon>
        <taxon>Sordariomycetes</taxon>
        <taxon>Xylariomycetidae</taxon>
        <taxon>Amphisphaeriales</taxon>
        <taxon>Apiosporaceae</taxon>
        <taxon>Apiospora</taxon>
    </lineage>
</organism>
<dbReference type="Proteomes" id="UP001444661">
    <property type="component" value="Unassembled WGS sequence"/>
</dbReference>
<evidence type="ECO:0000313" key="2">
    <source>
        <dbReference type="EMBL" id="KAK8035418.1"/>
    </source>
</evidence>
<feature type="compositionally biased region" description="Acidic residues" evidence="1">
    <location>
        <begin position="117"/>
        <end position="132"/>
    </location>
</feature>
<protein>
    <submittedName>
        <fullName evidence="2">Uncharacterized protein</fullName>
    </submittedName>
</protein>
<sequence length="150" mass="17633">MLDMYEKRWAQALTGDLLSLILDRILSHPFFRTNDRARPTFLRAFKHAGLGQEWQNFMAIVVQHLLERRLKEPLGTVMDKVLYMVRLAVKSNLEGPGASRDENYELLEKLVRGELQNEGDDENDQEVQEEDENYHLVELFEDEGKKRQML</sequence>
<gene>
    <name evidence="2" type="ORF">PG993_010413</name>
</gene>
<feature type="region of interest" description="Disordered" evidence="1">
    <location>
        <begin position="115"/>
        <end position="134"/>
    </location>
</feature>
<keyword evidence="3" id="KW-1185">Reference proteome</keyword>
<name>A0ABR1SPI3_9PEZI</name>
<dbReference type="EMBL" id="JAQQWK010000009">
    <property type="protein sequence ID" value="KAK8035418.1"/>
    <property type="molecule type" value="Genomic_DNA"/>
</dbReference>
<comment type="caution">
    <text evidence="2">The sequence shown here is derived from an EMBL/GenBank/DDBJ whole genome shotgun (WGS) entry which is preliminary data.</text>
</comment>
<proteinExistence type="predicted"/>
<accession>A0ABR1SPI3</accession>
<evidence type="ECO:0000256" key="1">
    <source>
        <dbReference type="SAM" id="MobiDB-lite"/>
    </source>
</evidence>
<evidence type="ECO:0000313" key="3">
    <source>
        <dbReference type="Proteomes" id="UP001444661"/>
    </source>
</evidence>
<reference evidence="2 3" key="1">
    <citation type="submission" date="2023-01" db="EMBL/GenBank/DDBJ databases">
        <title>Analysis of 21 Apiospora genomes using comparative genomics revels a genus with tremendous synthesis potential of carbohydrate active enzymes and secondary metabolites.</title>
        <authorList>
            <person name="Sorensen T."/>
        </authorList>
    </citation>
    <scope>NUCLEOTIDE SEQUENCE [LARGE SCALE GENOMIC DNA]</scope>
    <source>
        <strain evidence="2 3">CBS 33761</strain>
    </source>
</reference>